<comment type="caution">
    <text evidence="1">The sequence shown here is derived from an EMBL/GenBank/DDBJ whole genome shotgun (WGS) entry which is preliminary data.</text>
</comment>
<reference evidence="1 2" key="1">
    <citation type="submission" date="2018-03" db="EMBL/GenBank/DDBJ databases">
        <title>Genomic Encyclopedia of Type Strains, Phase III (KMG-III): the genomes of soil and plant-associated and newly described type strains.</title>
        <authorList>
            <person name="Whitman W."/>
        </authorList>
    </citation>
    <scope>NUCLEOTIDE SEQUENCE [LARGE SCALE GENOMIC DNA]</scope>
    <source>
        <strain evidence="1 2">VKM Ac-1602</strain>
    </source>
</reference>
<evidence type="ECO:0008006" key="3">
    <source>
        <dbReference type="Google" id="ProtNLM"/>
    </source>
</evidence>
<gene>
    <name evidence="1" type="ORF">B0H03_10568</name>
</gene>
<evidence type="ECO:0000313" key="2">
    <source>
        <dbReference type="Proteomes" id="UP000245674"/>
    </source>
</evidence>
<evidence type="ECO:0000313" key="1">
    <source>
        <dbReference type="EMBL" id="PWJ64292.1"/>
    </source>
</evidence>
<dbReference type="Proteomes" id="UP000245674">
    <property type="component" value="Unassembled WGS sequence"/>
</dbReference>
<dbReference type="EMBL" id="QGDV01000005">
    <property type="protein sequence ID" value="PWJ64292.1"/>
    <property type="molecule type" value="Genomic_DNA"/>
</dbReference>
<proteinExistence type="predicted"/>
<dbReference type="RefSeq" id="WP_104354069.1">
    <property type="nucleotide sequence ID" value="NZ_QGDV01000005.1"/>
</dbReference>
<name>A0ABX5LCJ8_9MICO</name>
<keyword evidence="2" id="KW-1185">Reference proteome</keyword>
<sequence length="267" mass="28182">MVLRLDPRLPLLWRSAHSVQLGLDRPHVVLEGVGYPEELLLDALRIGTSAGTVRLIARRAGASDARVDDVLAALRPVLVRTTEPGPPPAPRVVVEGAGAASDALRTLLRSEGCELLGEDSLPDLAVLVADFAVAPARAAHWLGADVPHLAVVFGDEGVHLGPLVEPGEGPCLHCAERAQVDLDPDRPRLVIQVLGKTAPTRTPLASAAIAVAAADIVLRRLLAGWRGLRHVERSYTDASGSFSERRREPHPGCACRALPGSVTAPAD</sequence>
<protein>
    <recommendedName>
        <fullName evidence="3">Bacteriocin biosynthesis cyclodehydratase domain-containing protein</fullName>
    </recommendedName>
</protein>
<dbReference type="Gene3D" id="3.40.50.720">
    <property type="entry name" value="NAD(P)-binding Rossmann-like Domain"/>
    <property type="match status" value="1"/>
</dbReference>
<accession>A0ABX5LCJ8</accession>
<organism evidence="1 2">
    <name type="scientific">Rathayibacter iranicus NCPPB 2253 = VKM Ac-1602</name>
    <dbReference type="NCBI Taxonomy" id="1328868"/>
    <lineage>
        <taxon>Bacteria</taxon>
        <taxon>Bacillati</taxon>
        <taxon>Actinomycetota</taxon>
        <taxon>Actinomycetes</taxon>
        <taxon>Micrococcales</taxon>
        <taxon>Microbacteriaceae</taxon>
        <taxon>Rathayibacter</taxon>
    </lineage>
</organism>